<protein>
    <recommendedName>
        <fullName evidence="2">Transposase-associated domain-containing protein</fullName>
    </recommendedName>
</protein>
<dbReference type="EMBL" id="JAUIZM010000001">
    <property type="protein sequence ID" value="KAK1401067.1"/>
    <property type="molecule type" value="Genomic_DNA"/>
</dbReference>
<evidence type="ECO:0000256" key="1">
    <source>
        <dbReference type="SAM" id="MobiDB-lite"/>
    </source>
</evidence>
<dbReference type="AlphaFoldDB" id="A0AAD8JEQ6"/>
<reference evidence="3" key="1">
    <citation type="submission" date="2023-02" db="EMBL/GenBank/DDBJ databases">
        <title>Genome of toxic invasive species Heracleum sosnowskyi carries increased number of genes despite the absence of recent whole-genome duplications.</title>
        <authorList>
            <person name="Schelkunov M."/>
            <person name="Shtratnikova V."/>
            <person name="Makarenko M."/>
            <person name="Klepikova A."/>
            <person name="Omelchenko D."/>
            <person name="Novikova G."/>
            <person name="Obukhova E."/>
            <person name="Bogdanov V."/>
            <person name="Penin A."/>
            <person name="Logacheva M."/>
        </authorList>
    </citation>
    <scope>NUCLEOTIDE SEQUENCE</scope>
    <source>
        <strain evidence="3">Hsosn_3</strain>
        <tissue evidence="3">Leaf</tissue>
    </source>
</reference>
<proteinExistence type="predicted"/>
<accession>A0AAD8JEQ6</accession>
<dbReference type="Pfam" id="PF13963">
    <property type="entry name" value="Transpos_assoc"/>
    <property type="match status" value="1"/>
</dbReference>
<dbReference type="Proteomes" id="UP001237642">
    <property type="component" value="Unassembled WGS sequence"/>
</dbReference>
<evidence type="ECO:0000313" key="4">
    <source>
        <dbReference type="Proteomes" id="UP001237642"/>
    </source>
</evidence>
<keyword evidence="4" id="KW-1185">Reference proteome</keyword>
<comment type="caution">
    <text evidence="3">The sequence shown here is derived from an EMBL/GenBank/DDBJ whole genome shotgun (WGS) entry which is preliminary data.</text>
</comment>
<dbReference type="PANTHER" id="PTHR48451">
    <property type="entry name" value="DUF4218 DOMAIN-CONTAINING PROTEIN"/>
    <property type="match status" value="1"/>
</dbReference>
<organism evidence="3 4">
    <name type="scientific">Heracleum sosnowskyi</name>
    <dbReference type="NCBI Taxonomy" id="360622"/>
    <lineage>
        <taxon>Eukaryota</taxon>
        <taxon>Viridiplantae</taxon>
        <taxon>Streptophyta</taxon>
        <taxon>Embryophyta</taxon>
        <taxon>Tracheophyta</taxon>
        <taxon>Spermatophyta</taxon>
        <taxon>Magnoliopsida</taxon>
        <taxon>eudicotyledons</taxon>
        <taxon>Gunneridae</taxon>
        <taxon>Pentapetalae</taxon>
        <taxon>asterids</taxon>
        <taxon>campanulids</taxon>
        <taxon>Apiales</taxon>
        <taxon>Apiaceae</taxon>
        <taxon>Apioideae</taxon>
        <taxon>apioid superclade</taxon>
        <taxon>Tordylieae</taxon>
        <taxon>Tordyliinae</taxon>
        <taxon>Heracleum</taxon>
    </lineage>
</organism>
<dbReference type="InterPro" id="IPR029480">
    <property type="entry name" value="Transpos_assoc"/>
</dbReference>
<feature type="region of interest" description="Disordered" evidence="1">
    <location>
        <begin position="126"/>
        <end position="146"/>
    </location>
</feature>
<sequence length="278" mass="31777">MNNNRSWIYERKDSAGFLSNVFITGLEEFMQHAIAQLSSMNGTNIQCPCSKCKNKRHWDADTVKLHLLKNGFIPGYYMWDRHGEPYIARESVGQSSTSHPNHSEGRNANNNLIYDMVMDAAGPNFDPHSEEMPNPETKHRKVPRNVSSGESFSGNFSIFSHPGRAQGAGKTRYLDDREYIAVNNYNYVLFNCPEVAPYIEIFTSRLQEQNPDINGVEIDKCLERDFSMWFILYAQNASLIPNEIVRDLASGPLRSVRSVPIYYVNGYKFHTQKYGANK</sequence>
<gene>
    <name evidence="3" type="ORF">POM88_000672</name>
</gene>
<feature type="domain" description="Transposase-associated" evidence="2">
    <location>
        <begin position="5"/>
        <end position="84"/>
    </location>
</feature>
<dbReference type="PANTHER" id="PTHR48451:SF1">
    <property type="entry name" value="DUF4218 DOMAIN-CONTAINING PROTEIN"/>
    <property type="match status" value="1"/>
</dbReference>
<evidence type="ECO:0000259" key="2">
    <source>
        <dbReference type="Pfam" id="PF13963"/>
    </source>
</evidence>
<reference evidence="3" key="2">
    <citation type="submission" date="2023-05" db="EMBL/GenBank/DDBJ databases">
        <authorList>
            <person name="Schelkunov M.I."/>
        </authorList>
    </citation>
    <scope>NUCLEOTIDE SEQUENCE</scope>
    <source>
        <strain evidence="3">Hsosn_3</strain>
        <tissue evidence="3">Leaf</tissue>
    </source>
</reference>
<name>A0AAD8JEQ6_9APIA</name>
<evidence type="ECO:0000313" key="3">
    <source>
        <dbReference type="EMBL" id="KAK1401067.1"/>
    </source>
</evidence>